<keyword evidence="2" id="KW-0226">DNA condensation</keyword>
<protein>
    <submittedName>
        <fullName evidence="5">HU family DNA-binding protein</fullName>
    </submittedName>
</protein>
<dbReference type="PANTHER" id="PTHR33175:SF3">
    <property type="entry name" value="DNA-BINDING PROTEIN HU-BETA"/>
    <property type="match status" value="1"/>
</dbReference>
<dbReference type="Pfam" id="PF00216">
    <property type="entry name" value="Bac_DNA_binding"/>
    <property type="match status" value="1"/>
</dbReference>
<dbReference type="GO" id="GO:0030527">
    <property type="term" value="F:structural constituent of chromatin"/>
    <property type="evidence" value="ECO:0007669"/>
    <property type="project" value="InterPro"/>
</dbReference>
<gene>
    <name evidence="5" type="ORF">MOC71_21325</name>
</gene>
<dbReference type="Proteomes" id="UP001067121">
    <property type="component" value="Unassembled WGS sequence"/>
</dbReference>
<dbReference type="CDD" id="cd13831">
    <property type="entry name" value="HU"/>
    <property type="match status" value="1"/>
</dbReference>
<feature type="non-terminal residue" evidence="5">
    <location>
        <position position="66"/>
    </location>
</feature>
<dbReference type="SMART" id="SM00411">
    <property type="entry name" value="BHL"/>
    <property type="match status" value="1"/>
</dbReference>
<dbReference type="PANTHER" id="PTHR33175">
    <property type="entry name" value="DNA-BINDING PROTEIN HU"/>
    <property type="match status" value="1"/>
</dbReference>
<proteinExistence type="inferred from homology"/>
<evidence type="ECO:0000313" key="5">
    <source>
        <dbReference type="EMBL" id="MCY8319186.1"/>
    </source>
</evidence>
<dbReference type="GO" id="GO:0030261">
    <property type="term" value="P:chromosome condensation"/>
    <property type="evidence" value="ECO:0007669"/>
    <property type="project" value="UniProtKB-KW"/>
</dbReference>
<dbReference type="GO" id="GO:0003677">
    <property type="term" value="F:DNA binding"/>
    <property type="evidence" value="ECO:0007669"/>
    <property type="project" value="UniProtKB-KW"/>
</dbReference>
<dbReference type="RefSeq" id="WP_268545021.1">
    <property type="nucleotide sequence ID" value="NZ_JALAOH010000137.1"/>
</dbReference>
<evidence type="ECO:0000256" key="2">
    <source>
        <dbReference type="ARBA" id="ARBA00023067"/>
    </source>
</evidence>
<dbReference type="EMBL" id="JALAOH010000137">
    <property type="protein sequence ID" value="MCY8319186.1"/>
    <property type="molecule type" value="Genomic_DNA"/>
</dbReference>
<dbReference type="InterPro" id="IPR000119">
    <property type="entry name" value="Hist_DNA-bd"/>
</dbReference>
<organism evidence="5 6">
    <name type="scientific">Bacillus vallismortis</name>
    <dbReference type="NCBI Taxonomy" id="72361"/>
    <lineage>
        <taxon>Bacteria</taxon>
        <taxon>Bacillati</taxon>
        <taxon>Bacillota</taxon>
        <taxon>Bacilli</taxon>
        <taxon>Bacillales</taxon>
        <taxon>Bacillaceae</taxon>
        <taxon>Bacillus</taxon>
    </lineage>
</organism>
<evidence type="ECO:0000256" key="4">
    <source>
        <dbReference type="RuleBase" id="RU003939"/>
    </source>
</evidence>
<name>A0AAP3CN66_BACVA</name>
<keyword evidence="3 5" id="KW-0238">DNA-binding</keyword>
<sequence length="66" mass="7070">MNKTEFVGAVAEKLGVTKKEATPKVEAVFDVIVETLAIGESIKIPGVGTFEVRERAARKGRNPQTG</sequence>
<dbReference type="AlphaFoldDB" id="A0AAP3CN66"/>
<dbReference type="GO" id="GO:0005829">
    <property type="term" value="C:cytosol"/>
    <property type="evidence" value="ECO:0007669"/>
    <property type="project" value="TreeGrafter"/>
</dbReference>
<dbReference type="PRINTS" id="PR01727">
    <property type="entry name" value="DNABINDINGHU"/>
</dbReference>
<dbReference type="InterPro" id="IPR010992">
    <property type="entry name" value="IHF-like_DNA-bd_dom_sf"/>
</dbReference>
<evidence type="ECO:0000256" key="3">
    <source>
        <dbReference type="ARBA" id="ARBA00023125"/>
    </source>
</evidence>
<dbReference type="SUPFAM" id="SSF47729">
    <property type="entry name" value="IHF-like DNA-binding proteins"/>
    <property type="match status" value="1"/>
</dbReference>
<reference evidence="5" key="1">
    <citation type="submission" date="2022-02" db="EMBL/GenBank/DDBJ databases">
        <title>Crop Bioprotection Bacillus Genome Sequencing.</title>
        <authorList>
            <person name="Dunlap C."/>
        </authorList>
    </citation>
    <scope>NUCLEOTIDE SEQUENCE</scope>
    <source>
        <strain evidence="5">98-1</strain>
    </source>
</reference>
<accession>A0AAP3CN66</accession>
<dbReference type="Gene3D" id="4.10.520.10">
    <property type="entry name" value="IHF-like DNA-binding proteins"/>
    <property type="match status" value="1"/>
</dbReference>
<comment type="similarity">
    <text evidence="1 4">Belongs to the bacterial histone-like protein family.</text>
</comment>
<evidence type="ECO:0000256" key="1">
    <source>
        <dbReference type="ARBA" id="ARBA00010529"/>
    </source>
</evidence>
<evidence type="ECO:0000313" key="6">
    <source>
        <dbReference type="Proteomes" id="UP001067121"/>
    </source>
</evidence>
<comment type="caution">
    <text evidence="5">The sequence shown here is derived from an EMBL/GenBank/DDBJ whole genome shotgun (WGS) entry which is preliminary data.</text>
</comment>